<dbReference type="Proteomes" id="UP000308600">
    <property type="component" value="Unassembled WGS sequence"/>
</dbReference>
<dbReference type="EMBL" id="ML208768">
    <property type="protein sequence ID" value="TFK60494.1"/>
    <property type="molecule type" value="Genomic_DNA"/>
</dbReference>
<protein>
    <submittedName>
        <fullName evidence="1">Uncharacterized protein</fullName>
    </submittedName>
</protein>
<evidence type="ECO:0000313" key="1">
    <source>
        <dbReference type="EMBL" id="TFK60494.1"/>
    </source>
</evidence>
<gene>
    <name evidence="1" type="ORF">BDN72DRAFT_525966</name>
</gene>
<sequence>MDFHGEKTEASVGCIFSMLKHHVGFLQCINWIFCTSVRICMKSNPAPRSSCPLLYHHHHDVRERPQHHPTTLYPDFRLYRPQYQSSKRSSHQSKLHSAAGGRHQEAEGAYMREISMDVDV</sequence>
<reference evidence="1 2" key="1">
    <citation type="journal article" date="2019" name="Nat. Ecol. Evol.">
        <title>Megaphylogeny resolves global patterns of mushroom evolution.</title>
        <authorList>
            <person name="Varga T."/>
            <person name="Krizsan K."/>
            <person name="Foldi C."/>
            <person name="Dima B."/>
            <person name="Sanchez-Garcia M."/>
            <person name="Sanchez-Ramirez S."/>
            <person name="Szollosi G.J."/>
            <person name="Szarkandi J.G."/>
            <person name="Papp V."/>
            <person name="Albert L."/>
            <person name="Andreopoulos W."/>
            <person name="Angelini C."/>
            <person name="Antonin V."/>
            <person name="Barry K.W."/>
            <person name="Bougher N.L."/>
            <person name="Buchanan P."/>
            <person name="Buyck B."/>
            <person name="Bense V."/>
            <person name="Catcheside P."/>
            <person name="Chovatia M."/>
            <person name="Cooper J."/>
            <person name="Damon W."/>
            <person name="Desjardin D."/>
            <person name="Finy P."/>
            <person name="Geml J."/>
            <person name="Haridas S."/>
            <person name="Hughes K."/>
            <person name="Justo A."/>
            <person name="Karasinski D."/>
            <person name="Kautmanova I."/>
            <person name="Kiss B."/>
            <person name="Kocsube S."/>
            <person name="Kotiranta H."/>
            <person name="LaButti K.M."/>
            <person name="Lechner B.E."/>
            <person name="Liimatainen K."/>
            <person name="Lipzen A."/>
            <person name="Lukacs Z."/>
            <person name="Mihaltcheva S."/>
            <person name="Morgado L.N."/>
            <person name="Niskanen T."/>
            <person name="Noordeloos M.E."/>
            <person name="Ohm R.A."/>
            <person name="Ortiz-Santana B."/>
            <person name="Ovrebo C."/>
            <person name="Racz N."/>
            <person name="Riley R."/>
            <person name="Savchenko A."/>
            <person name="Shiryaev A."/>
            <person name="Soop K."/>
            <person name="Spirin V."/>
            <person name="Szebenyi C."/>
            <person name="Tomsovsky M."/>
            <person name="Tulloss R.E."/>
            <person name="Uehling J."/>
            <person name="Grigoriev I.V."/>
            <person name="Vagvolgyi C."/>
            <person name="Papp T."/>
            <person name="Martin F.M."/>
            <person name="Miettinen O."/>
            <person name="Hibbett D.S."/>
            <person name="Nagy L.G."/>
        </authorList>
    </citation>
    <scope>NUCLEOTIDE SEQUENCE [LARGE SCALE GENOMIC DNA]</scope>
    <source>
        <strain evidence="1 2">NL-1719</strain>
    </source>
</reference>
<name>A0ACD3A547_9AGAR</name>
<organism evidence="1 2">
    <name type="scientific">Pluteus cervinus</name>
    <dbReference type="NCBI Taxonomy" id="181527"/>
    <lineage>
        <taxon>Eukaryota</taxon>
        <taxon>Fungi</taxon>
        <taxon>Dikarya</taxon>
        <taxon>Basidiomycota</taxon>
        <taxon>Agaricomycotina</taxon>
        <taxon>Agaricomycetes</taxon>
        <taxon>Agaricomycetidae</taxon>
        <taxon>Agaricales</taxon>
        <taxon>Pluteineae</taxon>
        <taxon>Pluteaceae</taxon>
        <taxon>Pluteus</taxon>
    </lineage>
</organism>
<keyword evidence="2" id="KW-1185">Reference proteome</keyword>
<evidence type="ECO:0000313" key="2">
    <source>
        <dbReference type="Proteomes" id="UP000308600"/>
    </source>
</evidence>
<proteinExistence type="predicted"/>
<accession>A0ACD3A547</accession>